<name>A0A1T4K938_9BACT</name>
<organism evidence="1 2">
    <name type="scientific">Fibrobacter intestinalis</name>
    <dbReference type="NCBI Taxonomy" id="28122"/>
    <lineage>
        <taxon>Bacteria</taxon>
        <taxon>Pseudomonadati</taxon>
        <taxon>Fibrobacterota</taxon>
        <taxon>Fibrobacteria</taxon>
        <taxon>Fibrobacterales</taxon>
        <taxon>Fibrobacteraceae</taxon>
        <taxon>Fibrobacter</taxon>
    </lineage>
</organism>
<gene>
    <name evidence="1" type="ORF">SAMN02745108_00356</name>
</gene>
<accession>A0A1T4K938</accession>
<evidence type="ECO:0000313" key="2">
    <source>
        <dbReference type="Proteomes" id="UP000190449"/>
    </source>
</evidence>
<dbReference type="InterPro" id="IPR052345">
    <property type="entry name" value="Rad_response_metalloprotease"/>
</dbReference>
<sequence>MNVKIYASVQLEEFANIKRKAFLLWRPHKNSAVDVYDFVDFVGCEPDWKYITPDQSILGCVCFGNTTLPTWEDYVNKQSKIPEFNYFPRGTIVIDQALNEGNDRGKENYTVVHECFHWLLHQYYFSSDDSDVVHTCGHNAFSIFGCCENDSAANIIEWQANYAAACFLMPQEEVTRAFIKRLRLKNFPHKPLEMKRWINAHIALLAKQFGVNFNPMKYRLRELKLIQ</sequence>
<dbReference type="STRING" id="28122.SAMN02745108_00356"/>
<evidence type="ECO:0000313" key="1">
    <source>
        <dbReference type="EMBL" id="SJZ38825.1"/>
    </source>
</evidence>
<dbReference type="PANTHER" id="PTHR43236:SF1">
    <property type="entry name" value="BLL7220 PROTEIN"/>
    <property type="match status" value="1"/>
</dbReference>
<dbReference type="Proteomes" id="UP000190449">
    <property type="component" value="Unassembled WGS sequence"/>
</dbReference>
<proteinExistence type="predicted"/>
<protein>
    <submittedName>
        <fullName evidence="1">Uncharacterized protein</fullName>
    </submittedName>
</protein>
<dbReference type="RefSeq" id="WP_078775531.1">
    <property type="nucleotide sequence ID" value="NZ_FUWU01000004.1"/>
</dbReference>
<dbReference type="AlphaFoldDB" id="A0A1T4K938"/>
<dbReference type="PANTHER" id="PTHR43236">
    <property type="entry name" value="ANTITOXIN HIGA1"/>
    <property type="match status" value="1"/>
</dbReference>
<dbReference type="Gene3D" id="1.10.10.2910">
    <property type="match status" value="1"/>
</dbReference>
<dbReference type="EMBL" id="FUWU01000004">
    <property type="protein sequence ID" value="SJZ38825.1"/>
    <property type="molecule type" value="Genomic_DNA"/>
</dbReference>
<reference evidence="1 2" key="1">
    <citation type="submission" date="2017-02" db="EMBL/GenBank/DDBJ databases">
        <authorList>
            <person name="Peterson S.W."/>
        </authorList>
    </citation>
    <scope>NUCLEOTIDE SEQUENCE [LARGE SCALE GENOMIC DNA]</scope>
    <source>
        <strain evidence="1 2">ATCC 43854</strain>
    </source>
</reference>